<dbReference type="PANTHER" id="PTHR43300:SF4">
    <property type="entry name" value="ACYL-[ACYL-CARRIER-PROTEIN]--UDP-N-ACETYLGLUCOSAMINE O-ACYLTRANSFERASE"/>
    <property type="match status" value="1"/>
</dbReference>
<accession>A0A847EUL9</accession>
<dbReference type="Proteomes" id="UP000554004">
    <property type="component" value="Unassembled WGS sequence"/>
</dbReference>
<evidence type="ECO:0000313" key="4">
    <source>
        <dbReference type="Proteomes" id="UP000554004"/>
    </source>
</evidence>
<dbReference type="GO" id="GO:0016740">
    <property type="term" value="F:transferase activity"/>
    <property type="evidence" value="ECO:0007669"/>
    <property type="project" value="UniProtKB-KW"/>
</dbReference>
<dbReference type="Gene3D" id="2.160.10.10">
    <property type="entry name" value="Hexapeptide repeat proteins"/>
    <property type="match status" value="3"/>
</dbReference>
<dbReference type="PROSITE" id="PS00101">
    <property type="entry name" value="HEXAPEP_TRANSFERASES"/>
    <property type="match status" value="1"/>
</dbReference>
<dbReference type="InterPro" id="IPR018357">
    <property type="entry name" value="Hexapep_transf_CS"/>
</dbReference>
<dbReference type="InterPro" id="IPR011004">
    <property type="entry name" value="Trimer_LpxA-like_sf"/>
</dbReference>
<dbReference type="PANTHER" id="PTHR43300">
    <property type="entry name" value="ACETYLTRANSFERASE"/>
    <property type="match status" value="1"/>
</dbReference>
<protein>
    <recommendedName>
        <fullName evidence="5">N-acetyltransferase</fullName>
    </recommendedName>
</protein>
<gene>
    <name evidence="3" type="ORF">GX618_01985</name>
</gene>
<dbReference type="InterPro" id="IPR050179">
    <property type="entry name" value="Trans_hexapeptide_repeat"/>
</dbReference>
<dbReference type="EMBL" id="JAAZAL010000074">
    <property type="protein sequence ID" value="NLE31024.1"/>
    <property type="molecule type" value="Genomic_DNA"/>
</dbReference>
<dbReference type="AlphaFoldDB" id="A0A847EUL9"/>
<evidence type="ECO:0000313" key="3">
    <source>
        <dbReference type="EMBL" id="NLE31024.1"/>
    </source>
</evidence>
<organism evidence="3 4">
    <name type="scientific">Candidatus Dojkabacteria bacterium</name>
    <dbReference type="NCBI Taxonomy" id="2099670"/>
    <lineage>
        <taxon>Bacteria</taxon>
        <taxon>Candidatus Dojkabacteria</taxon>
    </lineage>
</organism>
<dbReference type="CDD" id="cd03358">
    <property type="entry name" value="LbH_WxcM_N_like"/>
    <property type="match status" value="1"/>
</dbReference>
<proteinExistence type="predicted"/>
<evidence type="ECO:0000256" key="1">
    <source>
        <dbReference type="ARBA" id="ARBA00022679"/>
    </source>
</evidence>
<comment type="caution">
    <text evidence="3">The sequence shown here is derived from an EMBL/GenBank/DDBJ whole genome shotgun (WGS) entry which is preliminary data.</text>
</comment>
<dbReference type="Pfam" id="PF00132">
    <property type="entry name" value="Hexapep"/>
    <property type="match status" value="2"/>
</dbReference>
<reference evidence="3 4" key="1">
    <citation type="journal article" date="2020" name="Biotechnol. Biofuels">
        <title>New insights from the biogas microbiome by comprehensive genome-resolved metagenomics of nearly 1600 species originating from multiple anaerobic digesters.</title>
        <authorList>
            <person name="Campanaro S."/>
            <person name="Treu L."/>
            <person name="Rodriguez-R L.M."/>
            <person name="Kovalovszki A."/>
            <person name="Ziels R.M."/>
            <person name="Maus I."/>
            <person name="Zhu X."/>
            <person name="Kougias P.G."/>
            <person name="Basile A."/>
            <person name="Luo G."/>
            <person name="Schluter A."/>
            <person name="Konstantinidis K.T."/>
            <person name="Angelidaki I."/>
        </authorList>
    </citation>
    <scope>NUCLEOTIDE SEQUENCE [LARGE SCALE GENOMIC DNA]</scope>
    <source>
        <strain evidence="3">AS06rmzACSIP_421</strain>
    </source>
</reference>
<evidence type="ECO:0008006" key="5">
    <source>
        <dbReference type="Google" id="ProtNLM"/>
    </source>
</evidence>
<keyword evidence="2" id="KW-0677">Repeat</keyword>
<dbReference type="InterPro" id="IPR001451">
    <property type="entry name" value="Hexapep"/>
</dbReference>
<sequence>MELKDGFNIKDFVVFDTNIRIHPDAEIAKDSIIGNDSLILDCKLGKVKIGVGCVVGNYSMIEDNVEIGDGSKVWHYSHIRNGVTIGKNCILGDYVFIDSGVVIGDETKIQNYVPVYHGVQMEEGVFLGPNSLTTNDMIPRARTEGGEIKGAQDWQVSSIHIGKDASIGAGAVLRPGIKIGEKALIGAGAVVTKDVPAGAVVVGTPAKILRYIEGYDPK</sequence>
<keyword evidence="1" id="KW-0808">Transferase</keyword>
<evidence type="ECO:0000256" key="2">
    <source>
        <dbReference type="ARBA" id="ARBA00022737"/>
    </source>
</evidence>
<name>A0A847EUL9_9BACT</name>
<dbReference type="SUPFAM" id="SSF51161">
    <property type="entry name" value="Trimeric LpxA-like enzymes"/>
    <property type="match status" value="1"/>
</dbReference>